<keyword evidence="1" id="KW-0812">Transmembrane</keyword>
<feature type="transmembrane region" description="Helical" evidence="1">
    <location>
        <begin position="33"/>
        <end position="52"/>
    </location>
</feature>
<dbReference type="EMBL" id="FNND01000001">
    <property type="protein sequence ID" value="SDW14438.1"/>
    <property type="molecule type" value="Genomic_DNA"/>
</dbReference>
<keyword evidence="1" id="KW-1133">Transmembrane helix</keyword>
<feature type="transmembrane region" description="Helical" evidence="1">
    <location>
        <begin position="6"/>
        <end position="28"/>
    </location>
</feature>
<protein>
    <submittedName>
        <fullName evidence="2">Uncharacterized protein</fullName>
    </submittedName>
</protein>
<sequence>MEEDYSIYGYSGLVFTFFASLFLTHLFIRKYRFICFAVLNWVLCVTFSRIAWDDFYWEVWIENPWDYSARLEYFIQGFVYINIFPLQHILVLIAIFFDYQEVSFKNFKPC</sequence>
<evidence type="ECO:0000313" key="2">
    <source>
        <dbReference type="EMBL" id="SDW14438.1"/>
    </source>
</evidence>
<organism evidence="2 3">
    <name type="scientific">Capnocytophaga granulosa</name>
    <dbReference type="NCBI Taxonomy" id="45242"/>
    <lineage>
        <taxon>Bacteria</taxon>
        <taxon>Pseudomonadati</taxon>
        <taxon>Bacteroidota</taxon>
        <taxon>Flavobacteriia</taxon>
        <taxon>Flavobacteriales</taxon>
        <taxon>Flavobacteriaceae</taxon>
        <taxon>Capnocytophaga</taxon>
    </lineage>
</organism>
<dbReference type="Proteomes" id="UP000182771">
    <property type="component" value="Unassembled WGS sequence"/>
</dbReference>
<evidence type="ECO:0000313" key="3">
    <source>
        <dbReference type="Proteomes" id="UP000182771"/>
    </source>
</evidence>
<dbReference type="AlphaFoldDB" id="A0A1H2R5F8"/>
<name>A0A1H2R5F8_9FLAO</name>
<proteinExistence type="predicted"/>
<dbReference type="RefSeq" id="WP_016419629.1">
    <property type="nucleotide sequence ID" value="NZ_FNND01000001.1"/>
</dbReference>
<evidence type="ECO:0000256" key="1">
    <source>
        <dbReference type="SAM" id="Phobius"/>
    </source>
</evidence>
<gene>
    <name evidence="2" type="ORF">SAMN05444420_101346</name>
</gene>
<keyword evidence="1" id="KW-0472">Membrane</keyword>
<reference evidence="2 3" key="1">
    <citation type="submission" date="2016-10" db="EMBL/GenBank/DDBJ databases">
        <authorList>
            <person name="Varghese N."/>
            <person name="Submissions S."/>
        </authorList>
    </citation>
    <scope>NUCLEOTIDE SEQUENCE [LARGE SCALE GENOMIC DNA]</scope>
    <source>
        <strain evidence="2 3">DSM 11449</strain>
    </source>
</reference>
<accession>A0A1H2R5F8</accession>
<keyword evidence="3" id="KW-1185">Reference proteome</keyword>
<feature type="transmembrane region" description="Helical" evidence="1">
    <location>
        <begin position="72"/>
        <end position="97"/>
    </location>
</feature>
<comment type="caution">
    <text evidence="2">The sequence shown here is derived from an EMBL/GenBank/DDBJ whole genome shotgun (WGS) entry which is preliminary data.</text>
</comment>